<evidence type="ECO:0008006" key="3">
    <source>
        <dbReference type="Google" id="ProtNLM"/>
    </source>
</evidence>
<dbReference type="PANTHER" id="PTHR33706:SF1">
    <property type="entry name" value="TPR REPEAT PROTEIN"/>
    <property type="match status" value="1"/>
</dbReference>
<gene>
    <name evidence="1" type="ORF">PPRIM_AZ9-3.1.T0750019</name>
</gene>
<dbReference type="OMA" id="WIEVNER"/>
<comment type="caution">
    <text evidence="1">The sequence shown here is derived from an EMBL/GenBank/DDBJ whole genome shotgun (WGS) entry which is preliminary data.</text>
</comment>
<evidence type="ECO:0000313" key="2">
    <source>
        <dbReference type="Proteomes" id="UP000688137"/>
    </source>
</evidence>
<dbReference type="EMBL" id="CAJJDM010000078">
    <property type="protein sequence ID" value="CAD8085725.1"/>
    <property type="molecule type" value="Genomic_DNA"/>
</dbReference>
<reference evidence="1" key="1">
    <citation type="submission" date="2021-01" db="EMBL/GenBank/DDBJ databases">
        <authorList>
            <consortium name="Genoscope - CEA"/>
            <person name="William W."/>
        </authorList>
    </citation>
    <scope>NUCLEOTIDE SEQUENCE</scope>
</reference>
<dbReference type="AlphaFoldDB" id="A0A8S1N9M6"/>
<dbReference type="PANTHER" id="PTHR33706">
    <property type="entry name" value="MORN VARIANT REPEAT PROTEIN"/>
    <property type="match status" value="1"/>
</dbReference>
<keyword evidence="2" id="KW-1185">Reference proteome</keyword>
<accession>A0A8S1N9M6</accession>
<evidence type="ECO:0000313" key="1">
    <source>
        <dbReference type="EMBL" id="CAD8085725.1"/>
    </source>
</evidence>
<organism evidence="1 2">
    <name type="scientific">Paramecium primaurelia</name>
    <dbReference type="NCBI Taxonomy" id="5886"/>
    <lineage>
        <taxon>Eukaryota</taxon>
        <taxon>Sar</taxon>
        <taxon>Alveolata</taxon>
        <taxon>Ciliophora</taxon>
        <taxon>Intramacronucleata</taxon>
        <taxon>Oligohymenophorea</taxon>
        <taxon>Peniculida</taxon>
        <taxon>Parameciidae</taxon>
        <taxon>Paramecium</taxon>
    </lineage>
</organism>
<dbReference type="Proteomes" id="UP000688137">
    <property type="component" value="Unassembled WGS sequence"/>
</dbReference>
<name>A0A8S1N9M6_PARPR</name>
<protein>
    <recommendedName>
        <fullName evidence="3">MORN repeat protein</fullName>
    </recommendedName>
</protein>
<proteinExistence type="predicted"/>
<sequence length="514" mass="59388">MEQFQECKCISLLKRDQFMYSDSNSELLNNFDQIKYLKFEGQYGQNNRKSGKWKTIWHGELLKGLGGYYENGLRVGLWNELIQNYQKQNCYLVKNSSLAQVHENGKYLNGQKYGMWKYIYKNRNIGGGLYNEQFKKNGKWIELSKGFCDMSQVTYKGEYQDGKKVGIWDILFLQELIGGGLYDNNGYKSEKWIEVNERFSGQSQIIYKGQYKNGTPVGIWETWNKREYMREFQKICGGQYDEGGEGKKIGKWIEFNDVLNEDSLVSYSGQYKNGNKAGRWDILFEEEEIGGGSYDEDGKGVKLGKWIEICDKYDKQTQVSYSGKYINGNKAGRWNILFEEEEIGGGSYDEEGKGVKLGQWIELDDEFWSESKLVYNGSYKNGNKIGRWNIEYEYEQIGGGSYDQEGEGLKVGKWIELSDSFNGCSEVAYVGEYKNGIKVSRWDIEYKGKKIGGGSYDERGEGIKIGNWVEVIDGFSLGSEITYEGQYKNGIKVGKWVEMNMRNNQQPKEKIYED</sequence>